<dbReference type="PROSITE" id="PS50956">
    <property type="entry name" value="HTH_ASNC_2"/>
    <property type="match status" value="1"/>
</dbReference>
<dbReference type="InterPro" id="IPR019885">
    <property type="entry name" value="Tscrpt_reg_HTH_AsnC-type_CS"/>
</dbReference>
<evidence type="ECO:0000256" key="3">
    <source>
        <dbReference type="ARBA" id="ARBA00023163"/>
    </source>
</evidence>
<evidence type="ECO:0000256" key="1">
    <source>
        <dbReference type="ARBA" id="ARBA00023015"/>
    </source>
</evidence>
<dbReference type="PANTHER" id="PTHR30154">
    <property type="entry name" value="LEUCINE-RESPONSIVE REGULATORY PROTEIN"/>
    <property type="match status" value="1"/>
</dbReference>
<keyword evidence="6" id="KW-1185">Reference proteome</keyword>
<organism evidence="5 6">
    <name type="scientific">Paenibacillus thalictri</name>
    <dbReference type="NCBI Taxonomy" id="2527873"/>
    <lineage>
        <taxon>Bacteria</taxon>
        <taxon>Bacillati</taxon>
        <taxon>Bacillota</taxon>
        <taxon>Bacilli</taxon>
        <taxon>Bacillales</taxon>
        <taxon>Paenibacillaceae</taxon>
        <taxon>Paenibacillus</taxon>
    </lineage>
</organism>
<dbReference type="OrthoDB" id="34294at2"/>
<evidence type="ECO:0000313" key="5">
    <source>
        <dbReference type="EMBL" id="TBL74654.1"/>
    </source>
</evidence>
<dbReference type="GO" id="GO:0005829">
    <property type="term" value="C:cytosol"/>
    <property type="evidence" value="ECO:0007669"/>
    <property type="project" value="TreeGrafter"/>
</dbReference>
<dbReference type="SMART" id="SM00344">
    <property type="entry name" value="HTH_ASNC"/>
    <property type="match status" value="1"/>
</dbReference>
<dbReference type="PROSITE" id="PS00519">
    <property type="entry name" value="HTH_ASNC_1"/>
    <property type="match status" value="1"/>
</dbReference>
<feature type="domain" description="HTH asnC-type" evidence="4">
    <location>
        <begin position="1"/>
        <end position="62"/>
    </location>
</feature>
<dbReference type="EMBL" id="SIRE01000019">
    <property type="protein sequence ID" value="TBL74654.1"/>
    <property type="molecule type" value="Genomic_DNA"/>
</dbReference>
<sequence length="119" mass="13721">MDQVDVKMLELLHENARIPVAEMSRQINMSQPALTERLRKLEDQGTISGYRVQLSPPKLGMHSSAFVLFRTNRCPDFIAFCEKSPVVIDLLRIRDGWKYRVRTVMVSNHVSPHAAFVRQ</sequence>
<comment type="caution">
    <text evidence="5">The sequence shown here is derived from an EMBL/GenBank/DDBJ whole genome shotgun (WGS) entry which is preliminary data.</text>
</comment>
<keyword evidence="2" id="KW-0238">DNA-binding</keyword>
<dbReference type="GO" id="GO:0043565">
    <property type="term" value="F:sequence-specific DNA binding"/>
    <property type="evidence" value="ECO:0007669"/>
    <property type="project" value="InterPro"/>
</dbReference>
<proteinExistence type="predicted"/>
<dbReference type="GO" id="GO:0043200">
    <property type="term" value="P:response to amino acid"/>
    <property type="evidence" value="ECO:0007669"/>
    <property type="project" value="TreeGrafter"/>
</dbReference>
<dbReference type="InterPro" id="IPR000485">
    <property type="entry name" value="AsnC-type_HTH_dom"/>
</dbReference>
<evidence type="ECO:0000313" key="6">
    <source>
        <dbReference type="Proteomes" id="UP000293142"/>
    </source>
</evidence>
<dbReference type="InterPro" id="IPR036390">
    <property type="entry name" value="WH_DNA-bd_sf"/>
</dbReference>
<dbReference type="Proteomes" id="UP000293142">
    <property type="component" value="Unassembled WGS sequence"/>
</dbReference>
<gene>
    <name evidence="5" type="ORF">EYB31_25395</name>
</gene>
<dbReference type="SUPFAM" id="SSF46785">
    <property type="entry name" value="Winged helix' DNA-binding domain"/>
    <property type="match status" value="1"/>
</dbReference>
<keyword evidence="3" id="KW-0804">Transcription</keyword>
<evidence type="ECO:0000259" key="4">
    <source>
        <dbReference type="PROSITE" id="PS50956"/>
    </source>
</evidence>
<dbReference type="PANTHER" id="PTHR30154:SF20">
    <property type="entry name" value="LEUCINE-RESPONSIVE REGULATORY PROTEIN"/>
    <property type="match status" value="1"/>
</dbReference>
<keyword evidence="1" id="KW-0805">Transcription regulation</keyword>
<dbReference type="Pfam" id="PF13404">
    <property type="entry name" value="HTH_AsnC-type"/>
    <property type="match status" value="1"/>
</dbReference>
<dbReference type="InterPro" id="IPR011991">
    <property type="entry name" value="ArsR-like_HTH"/>
</dbReference>
<dbReference type="InterPro" id="IPR036388">
    <property type="entry name" value="WH-like_DNA-bd_sf"/>
</dbReference>
<dbReference type="AlphaFoldDB" id="A0A4Q9DJW9"/>
<protein>
    <submittedName>
        <fullName evidence="5">AsnC family transcriptional regulator</fullName>
    </submittedName>
</protein>
<dbReference type="PRINTS" id="PR00033">
    <property type="entry name" value="HTHASNC"/>
</dbReference>
<name>A0A4Q9DJW9_9BACL</name>
<evidence type="ECO:0000256" key="2">
    <source>
        <dbReference type="ARBA" id="ARBA00023125"/>
    </source>
</evidence>
<reference evidence="5 6" key="1">
    <citation type="submission" date="2019-02" db="EMBL/GenBank/DDBJ databases">
        <title>Paenibacillus sp. nov., isolated from surface-sterilized tissue of Thalictrum simplex L.</title>
        <authorList>
            <person name="Tuo L."/>
        </authorList>
    </citation>
    <scope>NUCLEOTIDE SEQUENCE [LARGE SCALE GENOMIC DNA]</scope>
    <source>
        <strain evidence="5 6">N2SHLJ1</strain>
    </source>
</reference>
<dbReference type="Gene3D" id="1.10.10.10">
    <property type="entry name" value="Winged helix-like DNA-binding domain superfamily/Winged helix DNA-binding domain"/>
    <property type="match status" value="1"/>
</dbReference>
<dbReference type="InterPro" id="IPR019888">
    <property type="entry name" value="Tscrpt_reg_AsnC-like"/>
</dbReference>
<dbReference type="CDD" id="cd00090">
    <property type="entry name" value="HTH_ARSR"/>
    <property type="match status" value="1"/>
</dbReference>
<accession>A0A4Q9DJW9</accession>